<keyword evidence="1" id="KW-0175">Coiled coil</keyword>
<evidence type="ECO:0000313" key="4">
    <source>
        <dbReference type="EMBL" id="QJA89674.1"/>
    </source>
</evidence>
<dbReference type="EMBL" id="MT142448">
    <property type="protein sequence ID" value="QJA81117.1"/>
    <property type="molecule type" value="Genomic_DNA"/>
</dbReference>
<evidence type="ECO:0000313" key="3">
    <source>
        <dbReference type="EMBL" id="QJA81117.1"/>
    </source>
</evidence>
<dbReference type="EMBL" id="MT142861">
    <property type="protein sequence ID" value="QJA89674.1"/>
    <property type="molecule type" value="Genomic_DNA"/>
</dbReference>
<evidence type="ECO:0000256" key="1">
    <source>
        <dbReference type="SAM" id="Coils"/>
    </source>
</evidence>
<accession>A0A6M3KGJ9</accession>
<reference evidence="3" key="1">
    <citation type="submission" date="2020-03" db="EMBL/GenBank/DDBJ databases">
        <title>The deep terrestrial virosphere.</title>
        <authorList>
            <person name="Holmfeldt K."/>
            <person name="Nilsson E."/>
            <person name="Simone D."/>
            <person name="Lopez-Fernandez M."/>
            <person name="Wu X."/>
            <person name="de Brujin I."/>
            <person name="Lundin D."/>
            <person name="Andersson A."/>
            <person name="Bertilsson S."/>
            <person name="Dopson M."/>
        </authorList>
    </citation>
    <scope>NUCLEOTIDE SEQUENCE</scope>
    <source>
        <strain evidence="3">MM415A00584</strain>
        <strain evidence="4">MM415B02517</strain>
    </source>
</reference>
<proteinExistence type="predicted"/>
<protein>
    <submittedName>
        <fullName evidence="3">Uncharacterized protein</fullName>
    </submittedName>
</protein>
<name>A0A6M3KGJ9_9ZZZZ</name>
<feature type="compositionally biased region" description="Polar residues" evidence="2">
    <location>
        <begin position="85"/>
        <end position="98"/>
    </location>
</feature>
<evidence type="ECO:0000256" key="2">
    <source>
        <dbReference type="SAM" id="MobiDB-lite"/>
    </source>
</evidence>
<feature type="region of interest" description="Disordered" evidence="2">
    <location>
        <begin position="81"/>
        <end position="100"/>
    </location>
</feature>
<dbReference type="AlphaFoldDB" id="A0A6M3KGJ9"/>
<feature type="coiled-coil region" evidence="1">
    <location>
        <begin position="170"/>
        <end position="205"/>
    </location>
</feature>
<sequence length="265" mass="28463">MPILGADFQGNQPVDLGVIEVLKKLTQPQMPPPTQEEQAIRMKTKAIGSLVNDFSGSLGSIGEDTKKSLTQSFMKSLLNPKTAEAGQSTQEPQAQLKSTMGGRVEDFTAKKGQEGKPSDKPNILWEVLKRVGVPGLAAVLGSTGAMPLAGAAGLGTGYVKGMQSAEEIGLEKEKINYTKAEKNETQEQKENKQDLDNALEFYKDSVRGGLQKGTTNSDIVTKAAEFKKIREEIKKRARSGQSTGEVPDVDTSDDKSDPLGIRGNI</sequence>
<feature type="region of interest" description="Disordered" evidence="2">
    <location>
        <begin position="233"/>
        <end position="265"/>
    </location>
</feature>
<gene>
    <name evidence="3" type="ORF">MM415A00584_0004</name>
    <name evidence="4" type="ORF">MM415B02517_0004</name>
</gene>
<organism evidence="3">
    <name type="scientific">viral metagenome</name>
    <dbReference type="NCBI Taxonomy" id="1070528"/>
    <lineage>
        <taxon>unclassified sequences</taxon>
        <taxon>metagenomes</taxon>
        <taxon>organismal metagenomes</taxon>
    </lineage>
</organism>